<dbReference type="GO" id="GO:0016740">
    <property type="term" value="F:transferase activity"/>
    <property type="evidence" value="ECO:0007669"/>
    <property type="project" value="UniProtKB-KW"/>
</dbReference>
<gene>
    <name evidence="2" type="ORF">VLY81_12755</name>
</gene>
<reference evidence="3" key="1">
    <citation type="submission" date="2023-12" db="EMBL/GenBank/DDBJ databases">
        <title>Novel isolates from deep terrestrial aquifers shed light on the physiology and ecology of the class Limnochordia.</title>
        <authorList>
            <person name="Karnachuk O.V."/>
            <person name="Lukina A.P."/>
            <person name="Avakyan M.R."/>
            <person name="Kadnikov V."/>
            <person name="Begmatov S."/>
            <person name="Beletsky A.V."/>
            <person name="Mardanov A.V."/>
            <person name="Ravin N.V."/>
        </authorList>
    </citation>
    <scope>NUCLEOTIDE SEQUENCE [LARGE SCALE GENOMIC DNA]</scope>
    <source>
        <strain evidence="3">LN</strain>
    </source>
</reference>
<dbReference type="Pfam" id="PF02515">
    <property type="entry name" value="CoA_transf_3"/>
    <property type="match status" value="1"/>
</dbReference>
<dbReference type="Proteomes" id="UP001333102">
    <property type="component" value="Chromosome"/>
</dbReference>
<evidence type="ECO:0000256" key="1">
    <source>
        <dbReference type="ARBA" id="ARBA00022679"/>
    </source>
</evidence>
<dbReference type="EMBL" id="CP141614">
    <property type="protein sequence ID" value="WRP14275.1"/>
    <property type="molecule type" value="Genomic_DNA"/>
</dbReference>
<dbReference type="Gene3D" id="3.30.1540.10">
    <property type="entry name" value="formyl-coa transferase, domain 3"/>
    <property type="match status" value="1"/>
</dbReference>
<dbReference type="PANTHER" id="PTHR48207">
    <property type="entry name" value="SUCCINATE--HYDROXYMETHYLGLUTARATE COA-TRANSFERASE"/>
    <property type="match status" value="1"/>
</dbReference>
<proteinExistence type="predicted"/>
<evidence type="ECO:0000313" key="3">
    <source>
        <dbReference type="Proteomes" id="UP001333102"/>
    </source>
</evidence>
<dbReference type="InterPro" id="IPR003673">
    <property type="entry name" value="CoA-Trfase_fam_III"/>
</dbReference>
<dbReference type="InterPro" id="IPR050483">
    <property type="entry name" value="CoA-transferase_III_domain"/>
</dbReference>
<dbReference type="SUPFAM" id="SSF89796">
    <property type="entry name" value="CoA-transferase family III (CaiB/BaiF)"/>
    <property type="match status" value="1"/>
</dbReference>
<dbReference type="RefSeq" id="WP_324668582.1">
    <property type="nucleotide sequence ID" value="NZ_CP141614.1"/>
</dbReference>
<dbReference type="InterPro" id="IPR044855">
    <property type="entry name" value="CoA-Trfase_III_dom3_sf"/>
</dbReference>
<keyword evidence="3" id="KW-1185">Reference proteome</keyword>
<evidence type="ECO:0000313" key="2">
    <source>
        <dbReference type="EMBL" id="WRP14275.1"/>
    </source>
</evidence>
<dbReference type="EC" id="2.8.3.-" evidence="2"/>
<accession>A0ABZ1BN72</accession>
<dbReference type="PANTHER" id="PTHR48207:SF3">
    <property type="entry name" value="SUCCINATE--HYDROXYMETHYLGLUTARATE COA-TRANSFERASE"/>
    <property type="match status" value="1"/>
</dbReference>
<dbReference type="Gene3D" id="3.40.50.10540">
    <property type="entry name" value="Crotonobetainyl-coa:carnitine coa-transferase, domain 1"/>
    <property type="match status" value="1"/>
</dbReference>
<name>A0ABZ1BN72_9FIRM</name>
<sequence length="407" mass="43649">MEAPLAGIRVLDLSRVLAGPYATQILADLGATVWKVEPPWGDETRGWGPPFVEGESAYFLAVNRGKRSLAIDLKDPRGQALVRELARQADVLVENYKVGDLARYGLDYASLSRLNARLVYASITGFGQDGPRAAEPGYDIALQGMTGIMSVTGEPYGPPTKVGVAWIDVMTGMMAAVGILAALHERERSGRGQHLDLSLLEVGLSAMANLAQSFLVTGVSPRRVGNAHPQIVPYQAFEAADGWLIVAVGNDAQYRRLCEALGRPDLADDERFRTNEGRVRHRDRLVPILSALLRSRPRQAWLEALRQAGVPAAPVYELGEALADPQAVARGVVWRVPHPSLGDLPVVSSPLQRLSRTPAAPAGPPPLLGQHTAAVLAEVLGLSPQTIEELRASRVIVTTSPPARAPG</sequence>
<organism evidence="2 3">
    <name type="scientific">Geochorda subterranea</name>
    <dbReference type="NCBI Taxonomy" id="3109564"/>
    <lineage>
        <taxon>Bacteria</taxon>
        <taxon>Bacillati</taxon>
        <taxon>Bacillota</taxon>
        <taxon>Limnochordia</taxon>
        <taxon>Limnochordales</taxon>
        <taxon>Geochordaceae</taxon>
        <taxon>Geochorda</taxon>
    </lineage>
</organism>
<dbReference type="InterPro" id="IPR023606">
    <property type="entry name" value="CoA-Trfase_III_dom_1_sf"/>
</dbReference>
<keyword evidence="1 2" id="KW-0808">Transferase</keyword>
<protein>
    <submittedName>
        <fullName evidence="2">CoA transferase</fullName>
        <ecNumber evidence="2">2.8.3.-</ecNumber>
    </submittedName>
</protein>